<dbReference type="InterPro" id="IPR004447">
    <property type="entry name" value="Peptidase_S41A"/>
</dbReference>
<organism evidence="8">
    <name type="scientific">Caldithrix abyssi</name>
    <dbReference type="NCBI Taxonomy" id="187145"/>
    <lineage>
        <taxon>Bacteria</taxon>
        <taxon>Pseudomonadati</taxon>
        <taxon>Calditrichota</taxon>
        <taxon>Calditrichia</taxon>
        <taxon>Calditrichales</taxon>
        <taxon>Calditrichaceae</taxon>
        <taxon>Caldithrix</taxon>
    </lineage>
</organism>
<dbReference type="CDD" id="cd06782">
    <property type="entry name" value="cpPDZ_CPP-like"/>
    <property type="match status" value="1"/>
</dbReference>
<gene>
    <name evidence="8" type="ORF">ENJ89_10210</name>
</gene>
<evidence type="ECO:0000256" key="1">
    <source>
        <dbReference type="ARBA" id="ARBA00009179"/>
    </source>
</evidence>
<evidence type="ECO:0000256" key="2">
    <source>
        <dbReference type="ARBA" id="ARBA00022670"/>
    </source>
</evidence>
<evidence type="ECO:0000256" key="5">
    <source>
        <dbReference type="RuleBase" id="RU004404"/>
    </source>
</evidence>
<evidence type="ECO:0000256" key="6">
    <source>
        <dbReference type="SAM" id="Coils"/>
    </source>
</evidence>
<dbReference type="PANTHER" id="PTHR32060">
    <property type="entry name" value="TAIL-SPECIFIC PROTEASE"/>
    <property type="match status" value="1"/>
</dbReference>
<dbReference type="InterPro" id="IPR020992">
    <property type="entry name" value="Tail_Prtase_C"/>
</dbReference>
<dbReference type="GO" id="GO:0006508">
    <property type="term" value="P:proteolysis"/>
    <property type="evidence" value="ECO:0007669"/>
    <property type="project" value="UniProtKB-KW"/>
</dbReference>
<keyword evidence="4 5" id="KW-0720">Serine protease</keyword>
<dbReference type="Gene3D" id="3.90.226.10">
    <property type="entry name" value="2-enoyl-CoA Hydratase, Chain A, domain 1"/>
    <property type="match status" value="1"/>
</dbReference>
<sequence>MKKYLFSVFLILFLFRILPAANAIRLDSLLNEIPVLAPKPIHPRVEQIVTYLLSSQHYQKKQLDDSLSSQVFDNYLEILDGGKLYFLASDIASFEKYRYHFDEYLKRGYVKPAYDIYNVFSKRFAERYAYIIRRLNQPFDFTIDEYFSTDRESRRWAQTPAQLDSLWRLRLKNEALNLKLAGKKEEKIYQTLKKRYRRIFKRVRQTESEDVFQWFMNAFAECFDPHTTYLSPKVSEDFKIRMSLSLEGIGATLRTEDDYTLVVQIVPGGPADRSGLLHPNDRIIGVGQGDNGEIVDVIGWRIDDVVQLIRGKKGTKVRLQILPADAPEGSPPDTITIVRDKVRLADRAAKSDTLQIEIEGKQHTFGVIDIPDFYLDYEAMRRGDPDYASTSGDVRKLIRQLQGAGIEGLIIDLRNNGGGFLSEAIRLTGLFIPRGPVVQVKDTRGNIRVERDSDPEIVYQGPLIVLVNRFSASASEIFAGAIQDYQRGIIIGDQTFGKGTVQNMVKLKRFLPQTKEKLGQLKLTIAKFYRITGRSTQKVGVIPDIELPSKMAGLKIGERSEKNALQWDQIRPVDFVPFEPDLKDFIPRLRSRYLSRLNTAPELKYLQDEAENLKKERERKLLPLQATKREQLRAQAEKLKKRQKEIKEKLHLKNEDEIYITEAAHILNDYLKLRQ</sequence>
<dbReference type="InterPro" id="IPR029045">
    <property type="entry name" value="ClpP/crotonase-like_dom_sf"/>
</dbReference>
<dbReference type="InterPro" id="IPR005151">
    <property type="entry name" value="Tail-specific_protease"/>
</dbReference>
<dbReference type="PANTHER" id="PTHR32060:SF22">
    <property type="entry name" value="CARBOXYL-TERMINAL-PROCESSING PEPTIDASE 3, CHLOROPLASTIC"/>
    <property type="match status" value="1"/>
</dbReference>
<dbReference type="GO" id="GO:0004175">
    <property type="term" value="F:endopeptidase activity"/>
    <property type="evidence" value="ECO:0007669"/>
    <property type="project" value="TreeGrafter"/>
</dbReference>
<dbReference type="Pfam" id="PF17804">
    <property type="entry name" value="TSP_NTD"/>
    <property type="match status" value="1"/>
</dbReference>
<dbReference type="SUPFAM" id="SSF52096">
    <property type="entry name" value="ClpP/crotonase"/>
    <property type="match status" value="1"/>
</dbReference>
<keyword evidence="2 5" id="KW-0645">Protease</keyword>
<dbReference type="Gene3D" id="2.30.42.10">
    <property type="match status" value="1"/>
</dbReference>
<evidence type="ECO:0000256" key="4">
    <source>
        <dbReference type="ARBA" id="ARBA00022825"/>
    </source>
</evidence>
<dbReference type="SMART" id="SM00228">
    <property type="entry name" value="PDZ"/>
    <property type="match status" value="1"/>
</dbReference>
<dbReference type="GO" id="GO:0030288">
    <property type="term" value="C:outer membrane-bounded periplasmic space"/>
    <property type="evidence" value="ECO:0007669"/>
    <property type="project" value="TreeGrafter"/>
</dbReference>
<reference evidence="8" key="1">
    <citation type="journal article" date="2020" name="mSystems">
        <title>Genome- and Community-Level Interaction Insights into Carbon Utilization and Element Cycling Functions of Hydrothermarchaeota in Hydrothermal Sediment.</title>
        <authorList>
            <person name="Zhou Z."/>
            <person name="Liu Y."/>
            <person name="Xu W."/>
            <person name="Pan J."/>
            <person name="Luo Z.H."/>
            <person name="Li M."/>
        </authorList>
    </citation>
    <scope>NUCLEOTIDE SEQUENCE [LARGE SCALE GENOMIC DNA]</scope>
    <source>
        <strain evidence="8">HyVt-527</strain>
    </source>
</reference>
<dbReference type="PROSITE" id="PS50106">
    <property type="entry name" value="PDZ"/>
    <property type="match status" value="1"/>
</dbReference>
<accession>A0A7V5PQU2</accession>
<dbReference type="Proteomes" id="UP000886124">
    <property type="component" value="Unassembled WGS sequence"/>
</dbReference>
<dbReference type="Pfam" id="PF00595">
    <property type="entry name" value="PDZ"/>
    <property type="match status" value="1"/>
</dbReference>
<evidence type="ECO:0000313" key="8">
    <source>
        <dbReference type="EMBL" id="HHJ53557.1"/>
    </source>
</evidence>
<feature type="coiled-coil region" evidence="6">
    <location>
        <begin position="629"/>
        <end position="656"/>
    </location>
</feature>
<comment type="caution">
    <text evidence="8">The sequence shown here is derived from an EMBL/GenBank/DDBJ whole genome shotgun (WGS) entry which is preliminary data.</text>
</comment>
<dbReference type="SMART" id="SM00245">
    <property type="entry name" value="TSPc"/>
    <property type="match status" value="1"/>
</dbReference>
<keyword evidence="6" id="KW-0175">Coiled coil</keyword>
<name>A0A7V5PQU2_CALAY</name>
<dbReference type="GO" id="GO:0007165">
    <property type="term" value="P:signal transduction"/>
    <property type="evidence" value="ECO:0007669"/>
    <property type="project" value="TreeGrafter"/>
</dbReference>
<dbReference type="InterPro" id="IPR001478">
    <property type="entry name" value="PDZ"/>
</dbReference>
<keyword evidence="3 5" id="KW-0378">Hydrolase</keyword>
<dbReference type="EMBL" id="DROD01000648">
    <property type="protein sequence ID" value="HHJ53557.1"/>
    <property type="molecule type" value="Genomic_DNA"/>
</dbReference>
<dbReference type="SUPFAM" id="SSF50156">
    <property type="entry name" value="PDZ domain-like"/>
    <property type="match status" value="1"/>
</dbReference>
<protein>
    <submittedName>
        <fullName evidence="8">Tail-specific protease</fullName>
    </submittedName>
</protein>
<dbReference type="Pfam" id="PF11818">
    <property type="entry name" value="DUF3340"/>
    <property type="match status" value="1"/>
</dbReference>
<dbReference type="NCBIfam" id="TIGR00225">
    <property type="entry name" value="prc"/>
    <property type="match status" value="1"/>
</dbReference>
<dbReference type="Pfam" id="PF03572">
    <property type="entry name" value="Peptidase_S41"/>
    <property type="match status" value="1"/>
</dbReference>
<dbReference type="CDD" id="cd07560">
    <property type="entry name" value="Peptidase_S41_CPP"/>
    <property type="match status" value="1"/>
</dbReference>
<dbReference type="AlphaFoldDB" id="A0A7V5PQU2"/>
<dbReference type="GO" id="GO:0008236">
    <property type="term" value="F:serine-type peptidase activity"/>
    <property type="evidence" value="ECO:0007669"/>
    <property type="project" value="UniProtKB-KW"/>
</dbReference>
<evidence type="ECO:0000256" key="3">
    <source>
        <dbReference type="ARBA" id="ARBA00022801"/>
    </source>
</evidence>
<proteinExistence type="inferred from homology"/>
<dbReference type="InterPro" id="IPR036034">
    <property type="entry name" value="PDZ_sf"/>
</dbReference>
<comment type="similarity">
    <text evidence="1 5">Belongs to the peptidase S41A family.</text>
</comment>
<dbReference type="InterPro" id="IPR040573">
    <property type="entry name" value="TSP_N"/>
</dbReference>
<feature type="domain" description="PDZ" evidence="7">
    <location>
        <begin position="239"/>
        <end position="310"/>
    </location>
</feature>
<dbReference type="FunFam" id="3.90.226.10:FF:000090">
    <property type="entry name" value="Tail-specific protease"/>
    <property type="match status" value="1"/>
</dbReference>
<evidence type="ECO:0000259" key="7">
    <source>
        <dbReference type="PROSITE" id="PS50106"/>
    </source>
</evidence>